<comment type="caution">
    <text evidence="2">The sequence shown here is derived from an EMBL/GenBank/DDBJ whole genome shotgun (WGS) entry which is preliminary data.</text>
</comment>
<dbReference type="SUPFAM" id="SSF75011">
    <property type="entry name" value="3-carboxy-cis,cis-mucoante lactonizing enzyme"/>
    <property type="match status" value="1"/>
</dbReference>
<evidence type="ECO:0000313" key="3">
    <source>
        <dbReference type="Proteomes" id="UP001500454"/>
    </source>
</evidence>
<evidence type="ECO:0000259" key="1">
    <source>
        <dbReference type="PROSITE" id="PS50093"/>
    </source>
</evidence>
<dbReference type="PROSITE" id="PS50093">
    <property type="entry name" value="PKD"/>
    <property type="match status" value="1"/>
</dbReference>
<proteinExistence type="predicted"/>
<dbReference type="Proteomes" id="UP001500454">
    <property type="component" value="Unassembled WGS sequence"/>
</dbReference>
<organism evidence="2 3">
    <name type="scientific">Hymenobacter koreensis</name>
    <dbReference type="NCBI Taxonomy" id="1084523"/>
    <lineage>
        <taxon>Bacteria</taxon>
        <taxon>Pseudomonadati</taxon>
        <taxon>Bacteroidota</taxon>
        <taxon>Cytophagia</taxon>
        <taxon>Cytophagales</taxon>
        <taxon>Hymenobacteraceae</taxon>
        <taxon>Hymenobacter</taxon>
    </lineage>
</organism>
<feature type="domain" description="PKD" evidence="1">
    <location>
        <begin position="353"/>
        <end position="418"/>
    </location>
</feature>
<sequence>MPISRTDGALTAAAGCSSRADSLGNLLFYTNGETVWNRQHQVMNGGGGLLGNNSATQHLIVPGPGSDRHYYIFTLPGQGTGGATYGLRYSLVDMSRQNGLGEVTRRNELLLSSASSRVAAVPHANRRDIWVVTHQVDSDVFYAYLLSAGGIVAPPVTSRGSFVHDSNVGGGNGQLKISPNGKQLALAAETSSTQRPQDKVGLEIADFDPQTGRVSNAISLPPPQLAAYGVEFSPDGNKLYVTDPSFNGLFQYDLLASNIAASKAQVASPVRPGLGQTPKHSLQLGIDGLIYVAHPRETYLGVVAEPNQPANSCAYNDNAVALAGRTSELGLPSFLQRDLWHFTSRGACQNFPVAFAFPAGYAPDSVRWHFGDPQAGPSTHSTQTSPSHTYNAPGRYLVSLTLILPGGYASTLRKYIEIFPVARVSLGRDTTLCPGSTVSLNAASANARYRWQDGSTDATITVSQAGWYWVEVTNAAGCTTRDSVRIMASPVPRVQLGADTVVCLGTALELRPGLVEPGVRYRWNNGAIGTSQVVGQAGKYWVEGTNSAGCSARDSIEIFYLDPPTVYLGRDTLLCIQSDRPLVLNAGLPGVRYRWQDGSTGPTFVPTSTGLYWVTVSTALCSASDTIQVRLFECRQTVFVPNIITPNGDGKNDELHIIGLGDEGWSLSIYNRWGQAVYETSHYKQNWNAEGLVDGVYYYMLRQYYTNQQVKGRVEVLR</sequence>
<reference evidence="3" key="1">
    <citation type="journal article" date="2019" name="Int. J. Syst. Evol. Microbiol.">
        <title>The Global Catalogue of Microorganisms (GCM) 10K type strain sequencing project: providing services to taxonomists for standard genome sequencing and annotation.</title>
        <authorList>
            <consortium name="The Broad Institute Genomics Platform"/>
            <consortium name="The Broad Institute Genome Sequencing Center for Infectious Disease"/>
            <person name="Wu L."/>
            <person name="Ma J."/>
        </authorList>
    </citation>
    <scope>NUCLEOTIDE SEQUENCE [LARGE SCALE GENOMIC DNA]</scope>
    <source>
        <strain evidence="3">JCM 17924</strain>
    </source>
</reference>
<dbReference type="Pfam" id="PF18911">
    <property type="entry name" value="PKD_4"/>
    <property type="match status" value="1"/>
</dbReference>
<dbReference type="Gene3D" id="2.130.10.10">
    <property type="entry name" value="YVTN repeat-like/Quinoprotein amine dehydrogenase"/>
    <property type="match status" value="1"/>
</dbReference>
<dbReference type="InterPro" id="IPR013783">
    <property type="entry name" value="Ig-like_fold"/>
</dbReference>
<keyword evidence="3" id="KW-1185">Reference proteome</keyword>
<dbReference type="InterPro" id="IPR015943">
    <property type="entry name" value="WD40/YVTN_repeat-like_dom_sf"/>
</dbReference>
<name>A0ABP8IY41_9BACT</name>
<dbReference type="InterPro" id="IPR000601">
    <property type="entry name" value="PKD_dom"/>
</dbReference>
<gene>
    <name evidence="2" type="ORF">GCM10023186_17530</name>
</gene>
<dbReference type="EMBL" id="BAABHA010000003">
    <property type="protein sequence ID" value="GAA4379771.1"/>
    <property type="molecule type" value="Genomic_DNA"/>
</dbReference>
<accession>A0ABP8IY41</accession>
<evidence type="ECO:0000313" key="2">
    <source>
        <dbReference type="EMBL" id="GAA4379771.1"/>
    </source>
</evidence>
<dbReference type="CDD" id="cd00146">
    <property type="entry name" value="PKD"/>
    <property type="match status" value="1"/>
</dbReference>
<protein>
    <recommendedName>
        <fullName evidence="1">PKD domain-containing protein</fullName>
    </recommendedName>
</protein>
<dbReference type="Gene3D" id="2.60.40.10">
    <property type="entry name" value="Immunoglobulins"/>
    <property type="match status" value="1"/>
</dbReference>
<dbReference type="SUPFAM" id="SSF49299">
    <property type="entry name" value="PKD domain"/>
    <property type="match status" value="1"/>
</dbReference>
<dbReference type="InterPro" id="IPR035986">
    <property type="entry name" value="PKD_dom_sf"/>
</dbReference>
<dbReference type="Pfam" id="PF13585">
    <property type="entry name" value="CHU_C"/>
    <property type="match status" value="1"/>
</dbReference>